<dbReference type="EMBL" id="BAABDI010000026">
    <property type="protein sequence ID" value="GAA3984643.1"/>
    <property type="molecule type" value="Genomic_DNA"/>
</dbReference>
<proteinExistence type="predicted"/>
<evidence type="ECO:0000313" key="2">
    <source>
        <dbReference type="EMBL" id="GAA3984643.1"/>
    </source>
</evidence>
<evidence type="ECO:0000313" key="3">
    <source>
        <dbReference type="Proteomes" id="UP001501556"/>
    </source>
</evidence>
<gene>
    <name evidence="2" type="ORF">GCM10022407_32060</name>
</gene>
<reference evidence="3" key="1">
    <citation type="journal article" date="2019" name="Int. J. Syst. Evol. Microbiol.">
        <title>The Global Catalogue of Microorganisms (GCM) 10K type strain sequencing project: providing services to taxonomists for standard genome sequencing and annotation.</title>
        <authorList>
            <consortium name="The Broad Institute Genomics Platform"/>
            <consortium name="The Broad Institute Genome Sequencing Center for Infectious Disease"/>
            <person name="Wu L."/>
            <person name="Ma J."/>
        </authorList>
    </citation>
    <scope>NUCLEOTIDE SEQUENCE [LARGE SCALE GENOMIC DNA]</scope>
    <source>
        <strain evidence="3">JCM 17217</strain>
    </source>
</reference>
<name>A0ABP7QLY3_9BACT</name>
<keyword evidence="3" id="KW-1185">Reference proteome</keyword>
<comment type="caution">
    <text evidence="2">The sequence shown here is derived from an EMBL/GenBank/DDBJ whole genome shotgun (WGS) entry which is preliminary data.</text>
</comment>
<sequence length="93" mass="10174">MTKSTKKPLYLRMGNRPDSPPPGPCQPLGTGGKRKRVVMGNGKAQAAGPFLSGRPTRPFRHPIFVSEAEYDRSVESIVARIRSGQVQARTPDE</sequence>
<protein>
    <submittedName>
        <fullName evidence="2">Uncharacterized protein</fullName>
    </submittedName>
</protein>
<dbReference type="Proteomes" id="UP001501556">
    <property type="component" value="Unassembled WGS sequence"/>
</dbReference>
<organism evidence="2 3">
    <name type="scientific">Hymenobacter antarcticus</name>
    <dbReference type="NCBI Taxonomy" id="486270"/>
    <lineage>
        <taxon>Bacteria</taxon>
        <taxon>Pseudomonadati</taxon>
        <taxon>Bacteroidota</taxon>
        <taxon>Cytophagia</taxon>
        <taxon>Cytophagales</taxon>
        <taxon>Hymenobacteraceae</taxon>
        <taxon>Hymenobacter</taxon>
    </lineage>
</organism>
<feature type="region of interest" description="Disordered" evidence="1">
    <location>
        <begin position="1"/>
        <end position="35"/>
    </location>
</feature>
<evidence type="ECO:0000256" key="1">
    <source>
        <dbReference type="SAM" id="MobiDB-lite"/>
    </source>
</evidence>
<accession>A0ABP7QLY3</accession>